<feature type="compositionally biased region" description="Low complexity" evidence="4">
    <location>
        <begin position="271"/>
        <end position="280"/>
    </location>
</feature>
<dbReference type="Proteomes" id="UP000076738">
    <property type="component" value="Unassembled WGS sequence"/>
</dbReference>
<dbReference type="InterPro" id="IPR019786">
    <property type="entry name" value="Zinc_finger_PHD-type_CS"/>
</dbReference>
<feature type="region of interest" description="Disordered" evidence="4">
    <location>
        <begin position="553"/>
        <end position="609"/>
    </location>
</feature>
<dbReference type="CDD" id="cd15489">
    <property type="entry name" value="PHD_SF"/>
    <property type="match status" value="1"/>
</dbReference>
<feature type="domain" description="Zinc finger PHD-type" evidence="5">
    <location>
        <begin position="614"/>
        <end position="671"/>
    </location>
</feature>
<dbReference type="GO" id="GO:0006355">
    <property type="term" value="P:regulation of DNA-templated transcription"/>
    <property type="evidence" value="ECO:0007669"/>
    <property type="project" value="InterPro"/>
</dbReference>
<dbReference type="GO" id="GO:0031213">
    <property type="term" value="C:RSF complex"/>
    <property type="evidence" value="ECO:0007669"/>
    <property type="project" value="InterPro"/>
</dbReference>
<feature type="region of interest" description="Disordered" evidence="4">
    <location>
        <begin position="1"/>
        <end position="39"/>
    </location>
</feature>
<gene>
    <name evidence="6" type="ORF">CALVIDRAFT_555077</name>
</gene>
<name>A0A167MHY3_CALVF</name>
<feature type="compositionally biased region" description="Low complexity" evidence="4">
    <location>
        <begin position="398"/>
        <end position="408"/>
    </location>
</feature>
<feature type="compositionally biased region" description="Basic and acidic residues" evidence="4">
    <location>
        <begin position="527"/>
        <end position="541"/>
    </location>
</feature>
<feature type="compositionally biased region" description="Basic and acidic residues" evidence="4">
    <location>
        <begin position="372"/>
        <end position="394"/>
    </location>
</feature>
<feature type="non-terminal residue" evidence="6">
    <location>
        <position position="686"/>
    </location>
</feature>
<feature type="compositionally biased region" description="Basic and acidic residues" evidence="4">
    <location>
        <begin position="509"/>
        <end position="519"/>
    </location>
</feature>
<feature type="region of interest" description="Disordered" evidence="4">
    <location>
        <begin position="509"/>
        <end position="541"/>
    </location>
</feature>
<evidence type="ECO:0000259" key="5">
    <source>
        <dbReference type="SMART" id="SM00249"/>
    </source>
</evidence>
<evidence type="ECO:0000313" key="7">
    <source>
        <dbReference type="Proteomes" id="UP000076738"/>
    </source>
</evidence>
<dbReference type="EMBL" id="KV417283">
    <property type="protein sequence ID" value="KZO96732.1"/>
    <property type="molecule type" value="Genomic_DNA"/>
</dbReference>
<keyword evidence="7" id="KW-1185">Reference proteome</keyword>
<dbReference type="PANTHER" id="PTHR14296:SF3">
    <property type="entry name" value="DIKAR, ISOFORM F"/>
    <property type="match status" value="1"/>
</dbReference>
<feature type="compositionally biased region" description="Low complexity" evidence="4">
    <location>
        <begin position="15"/>
        <end position="25"/>
    </location>
</feature>
<dbReference type="PROSITE" id="PS01359">
    <property type="entry name" value="ZF_PHD_1"/>
    <property type="match status" value="1"/>
</dbReference>
<feature type="region of interest" description="Disordered" evidence="4">
    <location>
        <begin position="207"/>
        <end position="428"/>
    </location>
</feature>
<dbReference type="Gene3D" id="3.30.40.10">
    <property type="entry name" value="Zinc/RING finger domain, C3HC4 (zinc finger)"/>
    <property type="match status" value="1"/>
</dbReference>
<feature type="compositionally biased region" description="Pro residues" evidence="4">
    <location>
        <begin position="281"/>
        <end position="293"/>
    </location>
</feature>
<sequence length="686" mass="77474">MPTLRARPPPPAPPAAVAGATASSSRPPPPPPPMTVDRVPPPSEAVLRLRRDWKFAAVCQFIFTFEEALQLGEFETEEFEDDLTLGSHKIVNKMMWKLLSILTYDRRITEDDWERFLRTQYERRLPDSVLLGTEDEPVTWAELAPEKRVEAVHAVTEWLFVNPNGIRRKMKDEESAFLWRVEPIGYDAKKGAYWLFDDNRLWVQRLPPKPKVSHKKKEKVPPAQPPQKKQKLSAAASKPAKPAQSTPAPALAPKKEEGEEETKSNGRYPRRAAAAAAAAKPTPPSPSKSPPRPRVLGIRQSTRLRGKQDEWQEIPEEWLAEDGPNPASGSGSGAPGAGGEKQVNGNGSGRKRPLEEDDDSELTELSDEEEGEKAAHRDADGDVEMKDAEVKQELEQDATAASSSLSSPPATPPPPPPPKKATGPELPADFIEWETIAVTLFQWEHIAERFEKSTNKDERALHALLVEDVVPRVLAELKEIERLKRKEELLATRKRSSRLQMKEIEAETKRLEEQRRADDEALNARNKRAEDREKRADAERLERERKIREREERALKREMWQPTLSATPGAGSGAEDKQEGEDSSTAVEDADKDKASSKASPARRPKEEERWELDCEVCGMKGWNVDDGKKMACCEVCGKWQHTACHDAEDIKQGKQKRRWSQVTFKCKECRNKHRRELYAKRQEAN</sequence>
<dbReference type="SMART" id="SM00249">
    <property type="entry name" value="PHD"/>
    <property type="match status" value="1"/>
</dbReference>
<dbReference type="InterPro" id="IPR019787">
    <property type="entry name" value="Znf_PHD-finger"/>
</dbReference>
<dbReference type="AlphaFoldDB" id="A0A167MHY3"/>
<proteinExistence type="predicted"/>
<keyword evidence="1" id="KW-0479">Metal-binding</keyword>
<organism evidence="6 7">
    <name type="scientific">Calocera viscosa (strain TUFC12733)</name>
    <dbReference type="NCBI Taxonomy" id="1330018"/>
    <lineage>
        <taxon>Eukaryota</taxon>
        <taxon>Fungi</taxon>
        <taxon>Dikarya</taxon>
        <taxon>Basidiomycota</taxon>
        <taxon>Agaricomycotina</taxon>
        <taxon>Dacrymycetes</taxon>
        <taxon>Dacrymycetales</taxon>
        <taxon>Dacrymycetaceae</taxon>
        <taxon>Calocera</taxon>
    </lineage>
</organism>
<keyword evidence="3" id="KW-0862">Zinc</keyword>
<feature type="compositionally biased region" description="Pro residues" evidence="4">
    <location>
        <begin position="409"/>
        <end position="419"/>
    </location>
</feature>
<dbReference type="InterPro" id="IPR011011">
    <property type="entry name" value="Znf_FYVE_PHD"/>
</dbReference>
<evidence type="ECO:0000256" key="1">
    <source>
        <dbReference type="ARBA" id="ARBA00022723"/>
    </source>
</evidence>
<feature type="compositionally biased region" description="Low complexity" evidence="4">
    <location>
        <begin position="232"/>
        <end position="249"/>
    </location>
</feature>
<reference evidence="6 7" key="1">
    <citation type="journal article" date="2016" name="Mol. Biol. Evol.">
        <title>Comparative Genomics of Early-Diverging Mushroom-Forming Fungi Provides Insights into the Origins of Lignocellulose Decay Capabilities.</title>
        <authorList>
            <person name="Nagy L.G."/>
            <person name="Riley R."/>
            <person name="Tritt A."/>
            <person name="Adam C."/>
            <person name="Daum C."/>
            <person name="Floudas D."/>
            <person name="Sun H."/>
            <person name="Yadav J.S."/>
            <person name="Pangilinan J."/>
            <person name="Larsson K.H."/>
            <person name="Matsuura K."/>
            <person name="Barry K."/>
            <person name="Labutti K."/>
            <person name="Kuo R."/>
            <person name="Ohm R.A."/>
            <person name="Bhattacharya S.S."/>
            <person name="Shirouzu T."/>
            <person name="Yoshinaga Y."/>
            <person name="Martin F.M."/>
            <person name="Grigoriev I.V."/>
            <person name="Hibbett D.S."/>
        </authorList>
    </citation>
    <scope>NUCLEOTIDE SEQUENCE [LARGE SCALE GENOMIC DNA]</scope>
    <source>
        <strain evidence="6 7">TUFC12733</strain>
    </source>
</reference>
<dbReference type="InterPro" id="IPR013083">
    <property type="entry name" value="Znf_RING/FYVE/PHD"/>
</dbReference>
<feature type="compositionally biased region" description="Acidic residues" evidence="4">
    <location>
        <begin position="355"/>
        <end position="371"/>
    </location>
</feature>
<evidence type="ECO:0000256" key="3">
    <source>
        <dbReference type="ARBA" id="ARBA00022833"/>
    </source>
</evidence>
<dbReference type="OrthoDB" id="303107at2759"/>
<accession>A0A167MHY3</accession>
<evidence type="ECO:0000256" key="4">
    <source>
        <dbReference type="SAM" id="MobiDB-lite"/>
    </source>
</evidence>
<dbReference type="PANTHER" id="PTHR14296">
    <property type="entry name" value="REMODELING AND SPACING FACTOR 1"/>
    <property type="match status" value="1"/>
</dbReference>
<keyword evidence="2" id="KW-0863">Zinc-finger</keyword>
<dbReference type="GO" id="GO:0008270">
    <property type="term" value="F:zinc ion binding"/>
    <property type="evidence" value="ECO:0007669"/>
    <property type="project" value="UniProtKB-KW"/>
</dbReference>
<feature type="compositionally biased region" description="Pro residues" evidence="4">
    <location>
        <begin position="26"/>
        <end position="39"/>
    </location>
</feature>
<evidence type="ECO:0000313" key="6">
    <source>
        <dbReference type="EMBL" id="KZO96732.1"/>
    </source>
</evidence>
<dbReference type="Pfam" id="PF00628">
    <property type="entry name" value="PHD"/>
    <property type="match status" value="1"/>
</dbReference>
<feature type="compositionally biased region" description="Gly residues" evidence="4">
    <location>
        <begin position="330"/>
        <end position="339"/>
    </location>
</feature>
<protein>
    <recommendedName>
        <fullName evidence="5">Zinc finger PHD-type domain-containing protein</fullName>
    </recommendedName>
</protein>
<feature type="compositionally biased region" description="Basic and acidic residues" evidence="4">
    <location>
        <begin position="253"/>
        <end position="264"/>
    </location>
</feature>
<dbReference type="InterPro" id="IPR028938">
    <property type="entry name" value="Rsf1-like"/>
</dbReference>
<dbReference type="SUPFAM" id="SSF57903">
    <property type="entry name" value="FYVE/PHD zinc finger"/>
    <property type="match status" value="1"/>
</dbReference>
<feature type="compositionally biased region" description="Acidic residues" evidence="4">
    <location>
        <begin position="311"/>
        <end position="320"/>
    </location>
</feature>
<dbReference type="STRING" id="1330018.A0A167MHY3"/>
<evidence type="ECO:0000256" key="2">
    <source>
        <dbReference type="ARBA" id="ARBA00022771"/>
    </source>
</evidence>
<dbReference type="InterPro" id="IPR001965">
    <property type="entry name" value="Znf_PHD"/>
</dbReference>